<protein>
    <submittedName>
        <fullName evidence="2">Uncharacterized protein</fullName>
    </submittedName>
</protein>
<proteinExistence type="predicted"/>
<keyword evidence="3" id="KW-1185">Reference proteome</keyword>
<evidence type="ECO:0000313" key="2">
    <source>
        <dbReference type="EMBL" id="ASW03633.1"/>
    </source>
</evidence>
<accession>A0A248VXM2</accession>
<organism evidence="2 3">
    <name type="scientific">Paraburkholderia aromaticivorans</name>
    <dbReference type="NCBI Taxonomy" id="2026199"/>
    <lineage>
        <taxon>Bacteria</taxon>
        <taxon>Pseudomonadati</taxon>
        <taxon>Pseudomonadota</taxon>
        <taxon>Betaproteobacteria</taxon>
        <taxon>Burkholderiales</taxon>
        <taxon>Burkholderiaceae</taxon>
        <taxon>Paraburkholderia</taxon>
    </lineage>
</organism>
<sequence>MSVELLDDRVYSKREIEKWLAETAQVKPRSRAWNNALTSAGSTIVGEETYLFLPVSETHYRVSRANAKEVAEVFKVLDEVTGIKKLKRQWYVCAAILAAGVVVLIGAAIFQH</sequence>
<reference evidence="2 3" key="1">
    <citation type="submission" date="2017-08" db="EMBL/GenBank/DDBJ databases">
        <title>Identification and genetic characteristics of simultaneous BTEX- and naphthalene-degrading Paraburkholderia sp. BN5 isolated from petroleum-contaminated soil.</title>
        <authorList>
            <person name="Lee Y."/>
            <person name="Jeon C.O."/>
        </authorList>
    </citation>
    <scope>NUCLEOTIDE SEQUENCE [LARGE SCALE GENOMIC DNA]</scope>
    <source>
        <strain evidence="2 3">BN5</strain>
        <plasmid evidence="2 3">pBN2</plasmid>
    </source>
</reference>
<keyword evidence="1" id="KW-0812">Transmembrane</keyword>
<dbReference type="AlphaFoldDB" id="A0A248VXM2"/>
<feature type="transmembrane region" description="Helical" evidence="1">
    <location>
        <begin position="90"/>
        <end position="110"/>
    </location>
</feature>
<keyword evidence="2" id="KW-0614">Plasmid</keyword>
<keyword evidence="1" id="KW-0472">Membrane</keyword>
<dbReference type="Proteomes" id="UP000215158">
    <property type="component" value="Plasmid pBN2"/>
</dbReference>
<evidence type="ECO:0000313" key="3">
    <source>
        <dbReference type="Proteomes" id="UP000215158"/>
    </source>
</evidence>
<name>A0A248VXM2_9BURK</name>
<keyword evidence="1" id="KW-1133">Transmembrane helix</keyword>
<dbReference type="KEGG" id="parb:CJU94_36120"/>
<evidence type="ECO:0000256" key="1">
    <source>
        <dbReference type="SAM" id="Phobius"/>
    </source>
</evidence>
<dbReference type="RefSeq" id="WP_095423449.1">
    <property type="nucleotide sequence ID" value="NZ_CP022992.1"/>
</dbReference>
<gene>
    <name evidence="2" type="ORF">CJU94_36120</name>
</gene>
<dbReference type="EMBL" id="CP022992">
    <property type="protein sequence ID" value="ASW03633.1"/>
    <property type="molecule type" value="Genomic_DNA"/>
</dbReference>
<geneLocation type="plasmid" evidence="2 3">
    <name>pBN2</name>
</geneLocation>